<dbReference type="PROSITE" id="PS50088">
    <property type="entry name" value="ANK_REPEAT"/>
    <property type="match status" value="3"/>
</dbReference>
<dbReference type="HOGENOM" id="CLU_000134_44_6_1"/>
<dbReference type="SUPFAM" id="SSF48403">
    <property type="entry name" value="Ankyrin repeat"/>
    <property type="match status" value="1"/>
</dbReference>
<dbReference type="OrthoDB" id="590877at2759"/>
<dbReference type="eggNOG" id="KOG0548">
    <property type="taxonomic scope" value="Eukaryota"/>
</dbReference>
<dbReference type="PRINTS" id="PR01415">
    <property type="entry name" value="ANKYRIN"/>
</dbReference>
<dbReference type="PANTHER" id="PTHR46224">
    <property type="entry name" value="ANKYRIN REPEAT FAMILY PROTEIN"/>
    <property type="match status" value="1"/>
</dbReference>
<dbReference type="SMART" id="SM00248">
    <property type="entry name" value="ANK"/>
    <property type="match status" value="6"/>
</dbReference>
<feature type="repeat" description="TPR" evidence="2">
    <location>
        <begin position="335"/>
        <end position="368"/>
    </location>
</feature>
<dbReference type="Gramene" id="OB12G24650.1">
    <property type="protein sequence ID" value="OB12G24650.1"/>
    <property type="gene ID" value="OB12G24650"/>
</dbReference>
<dbReference type="OMA" id="MMACCGH"/>
<dbReference type="Pfam" id="PF12796">
    <property type="entry name" value="Ank_2"/>
    <property type="match status" value="3"/>
</dbReference>
<name>J3NEQ7_ORYBR</name>
<reference evidence="3" key="2">
    <citation type="submission" date="2013-04" db="UniProtKB">
        <authorList>
            <consortium name="EnsemblPlants"/>
        </authorList>
    </citation>
    <scope>IDENTIFICATION</scope>
</reference>
<feature type="repeat" description="ANK" evidence="1">
    <location>
        <begin position="104"/>
        <end position="136"/>
    </location>
</feature>
<accession>J3NEQ7</accession>
<feature type="repeat" description="ANK" evidence="1">
    <location>
        <begin position="136"/>
        <end position="168"/>
    </location>
</feature>
<dbReference type="Gene3D" id="1.25.40.10">
    <property type="entry name" value="Tetratricopeptide repeat domain"/>
    <property type="match status" value="1"/>
</dbReference>
<evidence type="ECO:0000256" key="2">
    <source>
        <dbReference type="PROSITE-ProRule" id="PRU00339"/>
    </source>
</evidence>
<dbReference type="InterPro" id="IPR019734">
    <property type="entry name" value="TPR_rpt"/>
</dbReference>
<keyword evidence="4" id="KW-1185">Reference proteome</keyword>
<sequence length="394" mass="43271">MTPAPSVLALEAAQDGNLRLLRKLAKNLDLRGVKSKDGLNALHFAASHGHLECCKFLVEESGLDVNSVGHKGETPVFCAAIDGSVRVFRYVLDRGGDPARPHDRGSTPLHCAADHGHDEAVRLLLSQRVHVDPLNYRGAPLHLAASKGQDKALKVLLEHGADPNRVVNHIFSPLMMACCAHSLKCMKLLIEAGADANGAGADPNIPNEHGRIPIMVAAARGQRELVEILFPRTKPMPCLPDWSVDGIIRTMRSVHIEPQDAIPVEQEVSDAKSKGKEAFAKGDYLTAVYFYTLVNKFPLDATLFANRSLCWLRQLEGDRALLDAQQCRLLRPGWAKAWYREGAALSFMKDYKGAVDAFWGALKLDPGNDEVENTLREAIECMKRAARSEEDKNP</sequence>
<keyword evidence="1" id="KW-0040">ANK repeat</keyword>
<organism evidence="3">
    <name type="scientific">Oryza brachyantha</name>
    <name type="common">malo sina</name>
    <dbReference type="NCBI Taxonomy" id="4533"/>
    <lineage>
        <taxon>Eukaryota</taxon>
        <taxon>Viridiplantae</taxon>
        <taxon>Streptophyta</taxon>
        <taxon>Embryophyta</taxon>
        <taxon>Tracheophyta</taxon>
        <taxon>Spermatophyta</taxon>
        <taxon>Magnoliopsida</taxon>
        <taxon>Liliopsida</taxon>
        <taxon>Poales</taxon>
        <taxon>Poaceae</taxon>
        <taxon>BOP clade</taxon>
        <taxon>Oryzoideae</taxon>
        <taxon>Oryzeae</taxon>
        <taxon>Oryzinae</taxon>
        <taxon>Oryza</taxon>
    </lineage>
</organism>
<dbReference type="InterPro" id="IPR002110">
    <property type="entry name" value="Ankyrin_rpt"/>
</dbReference>
<dbReference type="InterPro" id="IPR011990">
    <property type="entry name" value="TPR-like_helical_dom_sf"/>
</dbReference>
<dbReference type="eggNOG" id="KOG0504">
    <property type="taxonomic scope" value="Eukaryota"/>
</dbReference>
<reference evidence="3" key="1">
    <citation type="journal article" date="2013" name="Nat. Commun.">
        <title>Whole-genome sequencing of Oryza brachyantha reveals mechanisms underlying Oryza genome evolution.</title>
        <authorList>
            <person name="Chen J."/>
            <person name="Huang Q."/>
            <person name="Gao D."/>
            <person name="Wang J."/>
            <person name="Lang Y."/>
            <person name="Liu T."/>
            <person name="Li B."/>
            <person name="Bai Z."/>
            <person name="Luis Goicoechea J."/>
            <person name="Liang C."/>
            <person name="Chen C."/>
            <person name="Zhang W."/>
            <person name="Sun S."/>
            <person name="Liao Y."/>
            <person name="Zhang X."/>
            <person name="Yang L."/>
            <person name="Song C."/>
            <person name="Wang M."/>
            <person name="Shi J."/>
            <person name="Liu G."/>
            <person name="Liu J."/>
            <person name="Zhou H."/>
            <person name="Zhou W."/>
            <person name="Yu Q."/>
            <person name="An N."/>
            <person name="Chen Y."/>
            <person name="Cai Q."/>
            <person name="Wang B."/>
            <person name="Liu B."/>
            <person name="Min J."/>
            <person name="Huang Y."/>
            <person name="Wu H."/>
            <person name="Li Z."/>
            <person name="Zhang Y."/>
            <person name="Yin Y."/>
            <person name="Song W."/>
            <person name="Jiang J."/>
            <person name="Jackson S.A."/>
            <person name="Wing R.A."/>
            <person name="Wang J."/>
            <person name="Chen M."/>
        </authorList>
    </citation>
    <scope>NUCLEOTIDE SEQUENCE [LARGE SCALE GENOMIC DNA]</scope>
    <source>
        <strain evidence="3">cv. IRGC 101232</strain>
    </source>
</reference>
<dbReference type="PROSITE" id="PS50005">
    <property type="entry name" value="TPR"/>
    <property type="match status" value="1"/>
</dbReference>
<evidence type="ECO:0000313" key="4">
    <source>
        <dbReference type="Proteomes" id="UP000006038"/>
    </source>
</evidence>
<dbReference type="InterPro" id="IPR051616">
    <property type="entry name" value="Cul2-RING_E3_ligase_SR"/>
</dbReference>
<dbReference type="Proteomes" id="UP000006038">
    <property type="component" value="Chromosome 12"/>
</dbReference>
<evidence type="ECO:0000256" key="1">
    <source>
        <dbReference type="PROSITE-ProRule" id="PRU00023"/>
    </source>
</evidence>
<dbReference type="PROSITE" id="PS50297">
    <property type="entry name" value="ANK_REP_REGION"/>
    <property type="match status" value="3"/>
</dbReference>
<dbReference type="Gene3D" id="1.25.40.20">
    <property type="entry name" value="Ankyrin repeat-containing domain"/>
    <property type="match status" value="2"/>
</dbReference>
<dbReference type="SUPFAM" id="SSF48452">
    <property type="entry name" value="TPR-like"/>
    <property type="match status" value="1"/>
</dbReference>
<protein>
    <submittedName>
        <fullName evidence="3">Uncharacterized protein</fullName>
    </submittedName>
</protein>
<evidence type="ECO:0000313" key="3">
    <source>
        <dbReference type="EnsemblPlants" id="OB12G24650.1"/>
    </source>
</evidence>
<dbReference type="AlphaFoldDB" id="J3NEQ7"/>
<feature type="repeat" description="ANK" evidence="1">
    <location>
        <begin position="37"/>
        <end position="70"/>
    </location>
</feature>
<dbReference type="STRING" id="4533.J3NEQ7"/>
<keyword evidence="2" id="KW-0802">TPR repeat</keyword>
<dbReference type="EnsemblPlants" id="OB12G24650.1">
    <property type="protein sequence ID" value="OB12G24650.1"/>
    <property type="gene ID" value="OB12G24650"/>
</dbReference>
<proteinExistence type="predicted"/>
<dbReference type="PANTHER" id="PTHR46224:SF37">
    <property type="entry name" value="OS12G0600100 PROTEIN"/>
    <property type="match status" value="1"/>
</dbReference>
<dbReference type="InterPro" id="IPR036770">
    <property type="entry name" value="Ankyrin_rpt-contain_sf"/>
</dbReference>
<dbReference type="SMART" id="SM00028">
    <property type="entry name" value="TPR"/>
    <property type="match status" value="1"/>
</dbReference>